<dbReference type="PANTHER" id="PTHR39332">
    <property type="entry name" value="BLL4707 PROTEIN"/>
    <property type="match status" value="1"/>
</dbReference>
<dbReference type="SUPFAM" id="SSF55961">
    <property type="entry name" value="Bet v1-like"/>
    <property type="match status" value="1"/>
</dbReference>
<comment type="caution">
    <text evidence="1">The sequence shown here is derived from an EMBL/GenBank/DDBJ whole genome shotgun (WGS) entry which is preliminary data.</text>
</comment>
<dbReference type="Pfam" id="PF10604">
    <property type="entry name" value="Polyketide_cyc2"/>
    <property type="match status" value="1"/>
</dbReference>
<evidence type="ECO:0000313" key="1">
    <source>
        <dbReference type="EMBL" id="NKY36103.1"/>
    </source>
</evidence>
<dbReference type="PANTHER" id="PTHR39332:SF7">
    <property type="entry name" value="SRPBCC FAMILY PROTEIN"/>
    <property type="match status" value="1"/>
</dbReference>
<dbReference type="EMBL" id="JAAXOO010000006">
    <property type="protein sequence ID" value="NKY36103.1"/>
    <property type="molecule type" value="Genomic_DNA"/>
</dbReference>
<dbReference type="InterPro" id="IPR019587">
    <property type="entry name" value="Polyketide_cyclase/dehydratase"/>
</dbReference>
<accession>A0A846XNI0</accession>
<keyword evidence="2" id="KW-1185">Reference proteome</keyword>
<dbReference type="Proteomes" id="UP000565715">
    <property type="component" value="Unassembled WGS sequence"/>
</dbReference>
<sequence>MSLSYVSSILDAPAEKVWSVLGDFHGLAEWVTMIATSKPEGGDGVGSVRRVTLVDGRVVGERLVAYDDPGRRYSYQFGDDELPFPVRSYRGTVHVLPVTDTNRTFIEWFGEFDCEAAQVEEMNAVFTGIYTEFIANLRDHLVRLPVT</sequence>
<name>A0A846XNI0_9NOCA</name>
<reference evidence="1 2" key="1">
    <citation type="submission" date="2020-04" db="EMBL/GenBank/DDBJ databases">
        <title>MicrobeNet Type strains.</title>
        <authorList>
            <person name="Nicholson A.C."/>
        </authorList>
    </citation>
    <scope>NUCLEOTIDE SEQUENCE [LARGE SCALE GENOMIC DNA]</scope>
    <source>
        <strain evidence="1 2">DSM 45078</strain>
    </source>
</reference>
<organism evidence="1 2">
    <name type="scientific">Nocardia speluncae</name>
    <dbReference type="NCBI Taxonomy" id="419477"/>
    <lineage>
        <taxon>Bacteria</taxon>
        <taxon>Bacillati</taxon>
        <taxon>Actinomycetota</taxon>
        <taxon>Actinomycetes</taxon>
        <taxon>Mycobacteriales</taxon>
        <taxon>Nocardiaceae</taxon>
        <taxon>Nocardia</taxon>
    </lineage>
</organism>
<dbReference type="InterPro" id="IPR023393">
    <property type="entry name" value="START-like_dom_sf"/>
</dbReference>
<evidence type="ECO:0000313" key="2">
    <source>
        <dbReference type="Proteomes" id="UP000565715"/>
    </source>
</evidence>
<protein>
    <submittedName>
        <fullName evidence="1">SRPBCC family protein</fullName>
    </submittedName>
</protein>
<dbReference type="Gene3D" id="3.30.530.20">
    <property type="match status" value="1"/>
</dbReference>
<gene>
    <name evidence="1" type="ORF">HGA13_23950</name>
</gene>
<dbReference type="AlphaFoldDB" id="A0A846XNI0"/>
<proteinExistence type="predicted"/>
<dbReference type="CDD" id="cd07821">
    <property type="entry name" value="PYR_PYL_RCAR_like"/>
    <property type="match status" value="1"/>
</dbReference>